<sequence length="203" mass="22437">MKNILVINSSINGEQGNSSLLSKELTSSLALQSNVIIVARDLNTPILPHLTQPEMTAWMMPVNERSEEQVQLASISDTLIEELKASDVLVIGMPMYNFGIPSTFKAWIDRIARAGITFKYTEQGPVGLLADKKVIIVAARGGVYKGTSKDTQSQYLKDVFAFIGITDVEFVYAEGLNMPTKEESLIQARKEISTIVSKLYQSY</sequence>
<dbReference type="Proteomes" id="UP001139646">
    <property type="component" value="Unassembled WGS sequence"/>
</dbReference>
<reference evidence="8" key="1">
    <citation type="submission" date="2022-01" db="EMBL/GenBank/DDBJ databases">
        <title>Colwellia maritima, isolated from seawater.</title>
        <authorList>
            <person name="Kristyanto S."/>
            <person name="Jung J."/>
            <person name="Jeon C.O."/>
        </authorList>
    </citation>
    <scope>NUCLEOTIDE SEQUENCE</scope>
    <source>
        <strain evidence="8">MSW7</strain>
    </source>
</reference>
<comment type="cofactor">
    <cofactor evidence="6">
        <name>FMN</name>
        <dbReference type="ChEBI" id="CHEBI:58210"/>
    </cofactor>
    <text evidence="6">Binds 1 FMN per subunit.</text>
</comment>
<evidence type="ECO:0000256" key="1">
    <source>
        <dbReference type="ARBA" id="ARBA00022630"/>
    </source>
</evidence>
<evidence type="ECO:0000313" key="8">
    <source>
        <dbReference type="EMBL" id="MCI2282525.1"/>
    </source>
</evidence>
<keyword evidence="9" id="KW-1185">Reference proteome</keyword>
<comment type="caution">
    <text evidence="8">The sequence shown here is derived from an EMBL/GenBank/DDBJ whole genome shotgun (WGS) entry which is preliminary data.</text>
</comment>
<evidence type="ECO:0000256" key="5">
    <source>
        <dbReference type="ARBA" id="ARBA00048542"/>
    </source>
</evidence>
<dbReference type="InterPro" id="IPR003680">
    <property type="entry name" value="Flavodoxin_fold"/>
</dbReference>
<dbReference type="PANTHER" id="PTHR43741:SF2">
    <property type="entry name" value="FMN-DEPENDENT NADH:QUINONE OXIDOREDUCTASE"/>
    <property type="match status" value="1"/>
</dbReference>
<dbReference type="EC" id="1.6.5.-" evidence="6"/>
<dbReference type="PANTHER" id="PTHR43741">
    <property type="entry name" value="FMN-DEPENDENT NADH-AZOREDUCTASE 1"/>
    <property type="match status" value="1"/>
</dbReference>
<evidence type="ECO:0000256" key="4">
    <source>
        <dbReference type="ARBA" id="ARBA00023027"/>
    </source>
</evidence>
<proteinExistence type="inferred from homology"/>
<accession>A0ABS9WXI9</accession>
<keyword evidence="2 6" id="KW-0288">FMN</keyword>
<gene>
    <name evidence="6" type="primary">azoR</name>
    <name evidence="8" type="ORF">L3081_02820</name>
</gene>
<dbReference type="RefSeq" id="WP_242283295.1">
    <property type="nucleotide sequence ID" value="NZ_JAKKSL010000001.1"/>
</dbReference>
<comment type="function">
    <text evidence="6">Also exhibits azoreductase activity. Catalyzes the reductive cleavage of the azo bond in aromatic azo compounds to the corresponding amines.</text>
</comment>
<keyword evidence="4 6" id="KW-0520">NAD</keyword>
<dbReference type="HAMAP" id="MF_01216">
    <property type="entry name" value="Azoreductase_type1"/>
    <property type="match status" value="1"/>
</dbReference>
<evidence type="ECO:0000256" key="3">
    <source>
        <dbReference type="ARBA" id="ARBA00023002"/>
    </source>
</evidence>
<feature type="binding site" evidence="6">
    <location>
        <position position="10"/>
    </location>
    <ligand>
        <name>FMN</name>
        <dbReference type="ChEBI" id="CHEBI:58210"/>
    </ligand>
</feature>
<comment type="catalytic activity">
    <reaction evidence="6">
        <text>2 a quinone + NADH + H(+) = 2 a 1,4-benzosemiquinone + NAD(+)</text>
        <dbReference type="Rhea" id="RHEA:65952"/>
        <dbReference type="ChEBI" id="CHEBI:15378"/>
        <dbReference type="ChEBI" id="CHEBI:57540"/>
        <dbReference type="ChEBI" id="CHEBI:57945"/>
        <dbReference type="ChEBI" id="CHEBI:132124"/>
        <dbReference type="ChEBI" id="CHEBI:134225"/>
    </reaction>
</comment>
<keyword evidence="3 6" id="KW-0560">Oxidoreductase</keyword>
<evidence type="ECO:0000256" key="6">
    <source>
        <dbReference type="HAMAP-Rule" id="MF_01216"/>
    </source>
</evidence>
<comment type="function">
    <text evidence="6">Quinone reductase that provides resistance to thiol-specific stress caused by electrophilic quinones.</text>
</comment>
<dbReference type="Pfam" id="PF02525">
    <property type="entry name" value="Flavodoxin_2"/>
    <property type="match status" value="1"/>
</dbReference>
<comment type="catalytic activity">
    <reaction evidence="5">
        <text>N,N-dimethyl-1,4-phenylenediamine + anthranilate + 2 NAD(+) = 2-(4-dimethylaminophenyl)diazenylbenzoate + 2 NADH + 2 H(+)</text>
        <dbReference type="Rhea" id="RHEA:55872"/>
        <dbReference type="ChEBI" id="CHEBI:15378"/>
        <dbReference type="ChEBI" id="CHEBI:15783"/>
        <dbReference type="ChEBI" id="CHEBI:16567"/>
        <dbReference type="ChEBI" id="CHEBI:57540"/>
        <dbReference type="ChEBI" id="CHEBI:57945"/>
        <dbReference type="ChEBI" id="CHEBI:71579"/>
        <dbReference type="EC" id="1.7.1.17"/>
    </reaction>
    <physiologicalReaction direction="right-to-left" evidence="5">
        <dbReference type="Rhea" id="RHEA:55874"/>
    </physiologicalReaction>
</comment>
<dbReference type="InterPro" id="IPR023048">
    <property type="entry name" value="NADH:quinone_OxRdtase_FMN_depd"/>
</dbReference>
<dbReference type="InterPro" id="IPR050104">
    <property type="entry name" value="FMN-dep_NADH:Q_OxRdtase_AzoR1"/>
</dbReference>
<comment type="similarity">
    <text evidence="6">Belongs to the azoreductase type 1 family.</text>
</comment>
<dbReference type="SUPFAM" id="SSF52218">
    <property type="entry name" value="Flavoproteins"/>
    <property type="match status" value="1"/>
</dbReference>
<dbReference type="EMBL" id="JAKKSL010000001">
    <property type="protein sequence ID" value="MCI2282525.1"/>
    <property type="molecule type" value="Genomic_DNA"/>
</dbReference>
<dbReference type="Gene3D" id="3.40.50.360">
    <property type="match status" value="1"/>
</dbReference>
<dbReference type="EC" id="1.7.1.17" evidence="6"/>
<keyword evidence="1 6" id="KW-0285">Flavoprotein</keyword>
<dbReference type="InterPro" id="IPR029039">
    <property type="entry name" value="Flavoprotein-like_sf"/>
</dbReference>
<evidence type="ECO:0000256" key="2">
    <source>
        <dbReference type="ARBA" id="ARBA00022643"/>
    </source>
</evidence>
<organism evidence="8 9">
    <name type="scientific">Colwellia maritima</name>
    <dbReference type="NCBI Taxonomy" id="2912588"/>
    <lineage>
        <taxon>Bacteria</taxon>
        <taxon>Pseudomonadati</taxon>
        <taxon>Pseudomonadota</taxon>
        <taxon>Gammaproteobacteria</taxon>
        <taxon>Alteromonadales</taxon>
        <taxon>Colwelliaceae</taxon>
        <taxon>Colwellia</taxon>
    </lineage>
</organism>
<comment type="caution">
    <text evidence="6">Lacks conserved residue(s) required for the propagation of feature annotation.</text>
</comment>
<name>A0ABS9WXI9_9GAMM</name>
<evidence type="ECO:0000259" key="7">
    <source>
        <dbReference type="Pfam" id="PF02525"/>
    </source>
</evidence>
<feature type="domain" description="Flavodoxin-like fold" evidence="7">
    <location>
        <begin position="2"/>
        <end position="193"/>
    </location>
</feature>
<feature type="binding site" evidence="6">
    <location>
        <begin position="95"/>
        <end position="98"/>
    </location>
    <ligand>
        <name>FMN</name>
        <dbReference type="ChEBI" id="CHEBI:58210"/>
    </ligand>
</feature>
<evidence type="ECO:0000313" key="9">
    <source>
        <dbReference type="Proteomes" id="UP001139646"/>
    </source>
</evidence>
<protein>
    <recommendedName>
        <fullName evidence="6">FMN dependent NADH:quinone oxidoreductase</fullName>
        <ecNumber evidence="6">1.6.5.-</ecNumber>
    </recommendedName>
    <alternativeName>
        <fullName evidence="6">Azo-dye reductase</fullName>
    </alternativeName>
    <alternativeName>
        <fullName evidence="6">FMN-dependent NADH-azo compound oxidoreductase</fullName>
    </alternativeName>
    <alternativeName>
        <fullName evidence="6">FMN-dependent NADH-azoreductase</fullName>
        <ecNumber evidence="6">1.7.1.17</ecNumber>
    </alternativeName>
</protein>
<comment type="subunit">
    <text evidence="6">Homodimer.</text>
</comment>